<evidence type="ECO:0000256" key="8">
    <source>
        <dbReference type="ARBA" id="ARBA00023136"/>
    </source>
</evidence>
<comment type="function">
    <text evidence="9">Catalyzes the reduction of all-trans-retinal to all-trans-retinol in the presence of NADPH.</text>
</comment>
<evidence type="ECO:0000313" key="13">
    <source>
        <dbReference type="EMBL" id="CAD6999269.1"/>
    </source>
</evidence>
<protein>
    <recommendedName>
        <fullName evidence="10">Short-chain dehydrogenase/reductase 3</fullName>
    </recommendedName>
    <alternativeName>
        <fullName evidence="11">Retinal short-chain dehydrogenase/reductase 1</fullName>
    </alternativeName>
</protein>
<dbReference type="GO" id="GO:0005811">
    <property type="term" value="C:lipid droplet"/>
    <property type="evidence" value="ECO:0007669"/>
    <property type="project" value="TreeGrafter"/>
</dbReference>
<evidence type="ECO:0000256" key="3">
    <source>
        <dbReference type="ARBA" id="ARBA00022692"/>
    </source>
</evidence>
<name>A0A811UJS2_CERCA</name>
<keyword evidence="7" id="KW-0443">Lipid metabolism</keyword>
<dbReference type="FunFam" id="3.40.50.720:FF:000131">
    <property type="entry name" value="Short-chain dehydrogenase/reductase 3"/>
    <property type="match status" value="1"/>
</dbReference>
<gene>
    <name evidence="13" type="ORF">CCAP1982_LOCUS7799</name>
</gene>
<evidence type="ECO:0000256" key="2">
    <source>
        <dbReference type="ARBA" id="ARBA00006484"/>
    </source>
</evidence>
<accession>A0A811UJS2</accession>
<evidence type="ECO:0000256" key="10">
    <source>
        <dbReference type="ARBA" id="ARBA00068717"/>
    </source>
</evidence>
<dbReference type="PRINTS" id="PR00080">
    <property type="entry name" value="SDRFAMILY"/>
</dbReference>
<organism evidence="13 14">
    <name type="scientific">Ceratitis capitata</name>
    <name type="common">Mediterranean fruit fly</name>
    <name type="synonym">Tephritis capitata</name>
    <dbReference type="NCBI Taxonomy" id="7213"/>
    <lineage>
        <taxon>Eukaryota</taxon>
        <taxon>Metazoa</taxon>
        <taxon>Ecdysozoa</taxon>
        <taxon>Arthropoda</taxon>
        <taxon>Hexapoda</taxon>
        <taxon>Insecta</taxon>
        <taxon>Pterygota</taxon>
        <taxon>Neoptera</taxon>
        <taxon>Endopterygota</taxon>
        <taxon>Diptera</taxon>
        <taxon>Brachycera</taxon>
        <taxon>Muscomorpha</taxon>
        <taxon>Tephritoidea</taxon>
        <taxon>Tephritidae</taxon>
        <taxon>Ceratitis</taxon>
        <taxon>Ceratitis</taxon>
    </lineage>
</organism>
<evidence type="ECO:0000256" key="6">
    <source>
        <dbReference type="ARBA" id="ARBA00023002"/>
    </source>
</evidence>
<dbReference type="GO" id="GO:0052650">
    <property type="term" value="F:all-trans-retinol dehydrogenase (NADP+) activity"/>
    <property type="evidence" value="ECO:0007669"/>
    <property type="project" value="UniProtKB-ARBA"/>
</dbReference>
<keyword evidence="5" id="KW-1133">Transmembrane helix</keyword>
<dbReference type="InterPro" id="IPR020904">
    <property type="entry name" value="Sc_DH/Rdtase_CS"/>
</dbReference>
<dbReference type="OrthoDB" id="5840532at2759"/>
<comment type="caution">
    <text evidence="13">The sequence shown here is derived from an EMBL/GenBank/DDBJ whole genome shotgun (WGS) entry which is preliminary data.</text>
</comment>
<dbReference type="Proteomes" id="UP000606786">
    <property type="component" value="Unassembled WGS sequence"/>
</dbReference>
<evidence type="ECO:0000256" key="11">
    <source>
        <dbReference type="ARBA" id="ARBA00082544"/>
    </source>
</evidence>
<keyword evidence="14" id="KW-1185">Reference proteome</keyword>
<dbReference type="AlphaFoldDB" id="A0A811UJS2"/>
<dbReference type="Gene3D" id="3.40.50.720">
    <property type="entry name" value="NAD(P)-binding Rossmann-like Domain"/>
    <property type="match status" value="1"/>
</dbReference>
<dbReference type="InterPro" id="IPR036291">
    <property type="entry name" value="NAD(P)-bd_dom_sf"/>
</dbReference>
<dbReference type="PROSITE" id="PS00061">
    <property type="entry name" value="ADH_SHORT"/>
    <property type="match status" value="1"/>
</dbReference>
<evidence type="ECO:0000256" key="1">
    <source>
        <dbReference type="ARBA" id="ARBA00004141"/>
    </source>
</evidence>
<dbReference type="PANTHER" id="PTHR24322">
    <property type="entry name" value="PKSB"/>
    <property type="match status" value="1"/>
</dbReference>
<evidence type="ECO:0000256" key="12">
    <source>
        <dbReference type="RuleBase" id="RU000363"/>
    </source>
</evidence>
<keyword evidence="3" id="KW-0812">Transmembrane</keyword>
<evidence type="ECO:0000256" key="4">
    <source>
        <dbReference type="ARBA" id="ARBA00022857"/>
    </source>
</evidence>
<dbReference type="PANTHER" id="PTHR24322:SF736">
    <property type="entry name" value="RETINOL DEHYDROGENASE 10"/>
    <property type="match status" value="1"/>
</dbReference>
<dbReference type="GO" id="GO:0016020">
    <property type="term" value="C:membrane"/>
    <property type="evidence" value="ECO:0007669"/>
    <property type="project" value="UniProtKB-SubCell"/>
</dbReference>
<evidence type="ECO:0000313" key="14">
    <source>
        <dbReference type="Proteomes" id="UP000606786"/>
    </source>
</evidence>
<dbReference type="SUPFAM" id="SSF51735">
    <property type="entry name" value="NAD(P)-binding Rossmann-fold domains"/>
    <property type="match status" value="1"/>
</dbReference>
<keyword evidence="4" id="KW-0521">NADP</keyword>
<keyword evidence="6" id="KW-0560">Oxidoreductase</keyword>
<evidence type="ECO:0000256" key="9">
    <source>
        <dbReference type="ARBA" id="ARBA00059620"/>
    </source>
</evidence>
<comment type="similarity">
    <text evidence="2 12">Belongs to the short-chain dehydrogenases/reductases (SDR) family.</text>
</comment>
<dbReference type="EMBL" id="CAJHJT010000012">
    <property type="protein sequence ID" value="CAD6999269.1"/>
    <property type="molecule type" value="Genomic_DNA"/>
</dbReference>
<evidence type="ECO:0000256" key="5">
    <source>
        <dbReference type="ARBA" id="ARBA00022989"/>
    </source>
</evidence>
<evidence type="ECO:0000256" key="7">
    <source>
        <dbReference type="ARBA" id="ARBA00023098"/>
    </source>
</evidence>
<proteinExistence type="inferred from homology"/>
<dbReference type="Pfam" id="PF00106">
    <property type="entry name" value="adh_short"/>
    <property type="match status" value="1"/>
</dbReference>
<comment type="subcellular location">
    <subcellularLocation>
        <location evidence="1">Membrane</location>
        <topology evidence="1">Multi-pass membrane protein</topology>
    </subcellularLocation>
</comment>
<sequence length="331" mass="37392">MSICLALAGLVFAFGKNFNFNTNKVSKRIMDVVQDLSEFFVVFVKILIELLHRFFEKMMTKKFKDISGEIILITGAGHGIGRELALHYTAWGSVVVCVDINEKNNEETLKKANVLCKIPFMLIRICDVSDREAVLQLAAKVEAEVGRVSVLVNNVGIMPTHPLEQHTPEEIRRVFDINVLSHFWTLEAFLPQMKQQYRGHIICISSIAGVVGLTNLVPYCATKFAVRGMMEALHQELRDGPYKDFIKLTLIYPYMTNTGLCKRPKVKFPSMLGLLDPKEVAKKIVEAHRANVTETTIPSSLLHINNWCRLLPIRCSLLLKDYIDSGVESDL</sequence>
<keyword evidence="8" id="KW-0472">Membrane</keyword>
<dbReference type="PRINTS" id="PR00081">
    <property type="entry name" value="GDHRDH"/>
</dbReference>
<reference evidence="13" key="1">
    <citation type="submission" date="2020-11" db="EMBL/GenBank/DDBJ databases">
        <authorList>
            <person name="Whitehead M."/>
        </authorList>
    </citation>
    <scope>NUCLEOTIDE SEQUENCE</scope>
    <source>
        <strain evidence="13">EGII</strain>
    </source>
</reference>
<dbReference type="InterPro" id="IPR002347">
    <property type="entry name" value="SDR_fam"/>
</dbReference>